<comment type="caution">
    <text evidence="2">The sequence shown here is derived from an EMBL/GenBank/DDBJ whole genome shotgun (WGS) entry which is preliminary data.</text>
</comment>
<dbReference type="EMBL" id="BANU01000013">
    <property type="protein sequence ID" value="GAC60932.1"/>
    <property type="molecule type" value="Genomic_DNA"/>
</dbReference>
<sequence>MESGECGGQAGDVRGGDESDVRPTLRHDAEDSGRVGIGEFDRHVRSAGPFAETNPELVKAFVRAVNRADLVAAKDPAAVGAVLEKYGKLPPQVFAKMRLPVYTDQISADALQGTADLMNHLGFTSKPVDTKEMIWP</sequence>
<feature type="compositionally biased region" description="Basic and acidic residues" evidence="1">
    <location>
        <begin position="14"/>
        <end position="34"/>
    </location>
</feature>
<feature type="compositionally biased region" description="Gly residues" evidence="1">
    <location>
        <begin position="1"/>
        <end position="10"/>
    </location>
</feature>
<gene>
    <name evidence="2" type="ORF">GSI01S_13_01150</name>
</gene>
<dbReference type="Proteomes" id="UP000035083">
    <property type="component" value="Unassembled WGS sequence"/>
</dbReference>
<dbReference type="Gene3D" id="3.40.190.10">
    <property type="entry name" value="Periplasmic binding protein-like II"/>
    <property type="match status" value="1"/>
</dbReference>
<evidence type="ECO:0000313" key="3">
    <source>
        <dbReference type="Proteomes" id="UP000035083"/>
    </source>
</evidence>
<accession>L7LLF7</accession>
<reference evidence="2 3" key="1">
    <citation type="submission" date="2012-12" db="EMBL/GenBank/DDBJ databases">
        <title>Whole genome shotgun sequence of Gordonia sihwensis NBRC 108236.</title>
        <authorList>
            <person name="Yoshida I."/>
            <person name="Hosoyama A."/>
            <person name="Tsuchikane K."/>
            <person name="Ando Y."/>
            <person name="Baba S."/>
            <person name="Ohji S."/>
            <person name="Hamada M."/>
            <person name="Tamura T."/>
            <person name="Yamazoe A."/>
            <person name="Yamazaki S."/>
            <person name="Fujita N."/>
        </authorList>
    </citation>
    <scope>NUCLEOTIDE SEQUENCE [LARGE SCALE GENOMIC DNA]</scope>
    <source>
        <strain evidence="2 3">NBRC 108236</strain>
    </source>
</reference>
<evidence type="ECO:0000313" key="2">
    <source>
        <dbReference type="EMBL" id="GAC60932.1"/>
    </source>
</evidence>
<proteinExistence type="predicted"/>
<protein>
    <recommendedName>
        <fullName evidence="4">SsuA/THI5-like domain-containing protein</fullName>
    </recommendedName>
</protein>
<name>L7LLF7_9ACTN</name>
<keyword evidence="3" id="KW-1185">Reference proteome</keyword>
<dbReference type="AlphaFoldDB" id="L7LLF7"/>
<evidence type="ECO:0008006" key="4">
    <source>
        <dbReference type="Google" id="ProtNLM"/>
    </source>
</evidence>
<feature type="region of interest" description="Disordered" evidence="1">
    <location>
        <begin position="1"/>
        <end position="34"/>
    </location>
</feature>
<evidence type="ECO:0000256" key="1">
    <source>
        <dbReference type="SAM" id="MobiDB-lite"/>
    </source>
</evidence>
<organism evidence="2 3">
    <name type="scientific">Gordonia sihwensis NBRC 108236</name>
    <dbReference type="NCBI Taxonomy" id="1223544"/>
    <lineage>
        <taxon>Bacteria</taxon>
        <taxon>Bacillati</taxon>
        <taxon>Actinomycetota</taxon>
        <taxon>Actinomycetes</taxon>
        <taxon>Mycobacteriales</taxon>
        <taxon>Gordoniaceae</taxon>
        <taxon>Gordonia</taxon>
    </lineage>
</organism>